<evidence type="ECO:0000256" key="1">
    <source>
        <dbReference type="SAM" id="MobiDB-lite"/>
    </source>
</evidence>
<dbReference type="CDD" id="cd00303">
    <property type="entry name" value="retropepsin_like"/>
    <property type="match status" value="1"/>
</dbReference>
<feature type="compositionally biased region" description="Basic and acidic residues" evidence="1">
    <location>
        <begin position="13"/>
        <end position="32"/>
    </location>
</feature>
<name>A0A388L421_CHABU</name>
<feature type="region of interest" description="Disordered" evidence="1">
    <location>
        <begin position="133"/>
        <end position="162"/>
    </location>
</feature>
<dbReference type="AlphaFoldDB" id="A0A388L421"/>
<protein>
    <recommendedName>
        <fullName evidence="4">Reverse transcriptase/retrotransposon-derived protein RNase H-like domain-containing protein</fullName>
    </recommendedName>
</protein>
<dbReference type="SUPFAM" id="SSF50630">
    <property type="entry name" value="Acid proteases"/>
    <property type="match status" value="1"/>
</dbReference>
<dbReference type="Gramene" id="GBG76988">
    <property type="protein sequence ID" value="GBG76988"/>
    <property type="gene ID" value="CBR_g23319"/>
</dbReference>
<dbReference type="PANTHER" id="PTHR33064">
    <property type="entry name" value="POL PROTEIN"/>
    <property type="match status" value="1"/>
</dbReference>
<reference evidence="2 3" key="1">
    <citation type="journal article" date="2018" name="Cell">
        <title>The Chara Genome: Secondary Complexity and Implications for Plant Terrestrialization.</title>
        <authorList>
            <person name="Nishiyama T."/>
            <person name="Sakayama H."/>
            <person name="Vries J.D."/>
            <person name="Buschmann H."/>
            <person name="Saint-Marcoux D."/>
            <person name="Ullrich K.K."/>
            <person name="Haas F.B."/>
            <person name="Vanderstraeten L."/>
            <person name="Becker D."/>
            <person name="Lang D."/>
            <person name="Vosolsobe S."/>
            <person name="Rombauts S."/>
            <person name="Wilhelmsson P.K.I."/>
            <person name="Janitza P."/>
            <person name="Kern R."/>
            <person name="Heyl A."/>
            <person name="Rumpler F."/>
            <person name="Villalobos L.I.A.C."/>
            <person name="Clay J.M."/>
            <person name="Skokan R."/>
            <person name="Toyoda A."/>
            <person name="Suzuki Y."/>
            <person name="Kagoshima H."/>
            <person name="Schijlen E."/>
            <person name="Tajeshwar N."/>
            <person name="Catarino B."/>
            <person name="Hetherington A.J."/>
            <person name="Saltykova A."/>
            <person name="Bonnot C."/>
            <person name="Breuninger H."/>
            <person name="Symeonidi A."/>
            <person name="Radhakrishnan G.V."/>
            <person name="Van Nieuwerburgh F."/>
            <person name="Deforce D."/>
            <person name="Chang C."/>
            <person name="Karol K.G."/>
            <person name="Hedrich R."/>
            <person name="Ulvskov P."/>
            <person name="Glockner G."/>
            <person name="Delwiche C.F."/>
            <person name="Petrasek J."/>
            <person name="Van de Peer Y."/>
            <person name="Friml J."/>
            <person name="Beilby M."/>
            <person name="Dolan L."/>
            <person name="Kohara Y."/>
            <person name="Sugano S."/>
            <person name="Fujiyama A."/>
            <person name="Delaux P.-M."/>
            <person name="Quint M."/>
            <person name="TheiBen G."/>
            <person name="Hagemann M."/>
            <person name="Harholt J."/>
            <person name="Dunand C."/>
            <person name="Zachgo S."/>
            <person name="Langdale J."/>
            <person name="Maumus F."/>
            <person name="Straeten D.V.D."/>
            <person name="Gould S.B."/>
            <person name="Rensing S.A."/>
        </authorList>
    </citation>
    <scope>NUCLEOTIDE SEQUENCE [LARGE SCALE GENOMIC DNA]</scope>
    <source>
        <strain evidence="2 3">S276</strain>
    </source>
</reference>
<dbReference type="Pfam" id="PF13650">
    <property type="entry name" value="Asp_protease_2"/>
    <property type="match status" value="1"/>
</dbReference>
<evidence type="ECO:0000313" key="3">
    <source>
        <dbReference type="Proteomes" id="UP000265515"/>
    </source>
</evidence>
<evidence type="ECO:0008006" key="4">
    <source>
        <dbReference type="Google" id="ProtNLM"/>
    </source>
</evidence>
<dbReference type="Gene3D" id="2.40.70.10">
    <property type="entry name" value="Acid Proteases"/>
    <property type="match status" value="1"/>
</dbReference>
<feature type="compositionally biased region" description="Basic and acidic residues" evidence="1">
    <location>
        <begin position="137"/>
        <end position="158"/>
    </location>
</feature>
<dbReference type="InterPro" id="IPR051320">
    <property type="entry name" value="Viral_Replic_Matur_Polypro"/>
</dbReference>
<dbReference type="PANTHER" id="PTHR33064:SF37">
    <property type="entry name" value="RIBONUCLEASE H"/>
    <property type="match status" value="1"/>
</dbReference>
<feature type="region of interest" description="Disordered" evidence="1">
    <location>
        <begin position="1"/>
        <end position="32"/>
    </location>
</feature>
<dbReference type="EMBL" id="BFEA01000257">
    <property type="protein sequence ID" value="GBG76988.1"/>
    <property type="molecule type" value="Genomic_DNA"/>
</dbReference>
<evidence type="ECO:0000313" key="2">
    <source>
        <dbReference type="EMBL" id="GBG76988.1"/>
    </source>
</evidence>
<sequence>MEGEGAYLPTEGGEVRTRESRTNSPDRKMCIDGGNELDKLKRVLWEMDNRTKETEGRFSRNDGWRKEVLNRARVARFADTDDLQKMKKHEDKSLVAFARRWKLREEIDPKRPDGREVELTKELEALKAVVQKLQAGQRRDETPNRPNLRPETRERGDPSPKQTWNDKACIYYGEEDHRKKDCQTMIDAFKEGIIELDDRKYVMWADEGKPVPFLPSMKINVDVRRKRMKEAKGKQAQIPTPAKVSRVTFEDELDDGPDSPGMRVSSVKFEEDINNDEVRVCAQHTGESSGGKKEDSDQPMTDEQVESFGSPVSLRKRGPKKFHLKSTLDEVDLRASLRRAMDMPIPIPLKEFIAGCGPARDELVAMMRKAKVSLTESAKANASSLSTEKEKEEKGGKEDYFYVLGSEKLKVIVNGVGMEAIVDDGSESTVCEDKVARRLGLDIDRSVAMTMISANKLRQPALGVCHKAKVIVAGVEVTVPVFTVENCSLELILGRTWLTHVNATTENKRDGSQTVTINGPDGSRVTLKTVNEYDKHHKVSLPNKGLLKTRSCQMIPKKLTLDPLTIKDKRLEVEELEDSLTKSDGRVMGELILNLVEVFLDDFPIKGPYEKDETEVRPGVRKFVATHAEDIKMVLVQLEDASLTVSGTKSRWAVSSIKILGYICDRDGRRPDSAKLEKLMNWPTPLRHIIDIRQFLGMVGLWKNLIKGYAGKAEPLRRLLRKGVEWRWTSEQEDVVKALNDEFKEGDQVLGVLYFEDKEKRSFVVCTDAGSASVGGV</sequence>
<proteinExistence type="predicted"/>
<dbReference type="SUPFAM" id="SSF56672">
    <property type="entry name" value="DNA/RNA polymerases"/>
    <property type="match status" value="1"/>
</dbReference>
<gene>
    <name evidence="2" type="ORF">CBR_g23319</name>
</gene>
<dbReference type="InterPro" id="IPR021109">
    <property type="entry name" value="Peptidase_aspartic_dom_sf"/>
</dbReference>
<keyword evidence="3" id="KW-1185">Reference proteome</keyword>
<dbReference type="InterPro" id="IPR043128">
    <property type="entry name" value="Rev_trsase/Diguanyl_cyclase"/>
</dbReference>
<dbReference type="Proteomes" id="UP000265515">
    <property type="component" value="Unassembled WGS sequence"/>
</dbReference>
<organism evidence="2 3">
    <name type="scientific">Chara braunii</name>
    <name type="common">Braun's stonewort</name>
    <dbReference type="NCBI Taxonomy" id="69332"/>
    <lineage>
        <taxon>Eukaryota</taxon>
        <taxon>Viridiplantae</taxon>
        <taxon>Streptophyta</taxon>
        <taxon>Charophyceae</taxon>
        <taxon>Charales</taxon>
        <taxon>Characeae</taxon>
        <taxon>Chara</taxon>
    </lineage>
</organism>
<comment type="caution">
    <text evidence="2">The sequence shown here is derived from an EMBL/GenBank/DDBJ whole genome shotgun (WGS) entry which is preliminary data.</text>
</comment>
<dbReference type="OrthoDB" id="5599163at2759"/>
<dbReference type="InterPro" id="IPR043502">
    <property type="entry name" value="DNA/RNA_pol_sf"/>
</dbReference>
<feature type="region of interest" description="Disordered" evidence="1">
    <location>
        <begin position="284"/>
        <end position="321"/>
    </location>
</feature>
<dbReference type="Gene3D" id="3.30.70.270">
    <property type="match status" value="2"/>
</dbReference>
<accession>A0A388L421</accession>